<dbReference type="InterPro" id="IPR050550">
    <property type="entry name" value="SEC23_SEC24_subfamily"/>
</dbReference>
<dbReference type="PANTHER" id="PTHR13803:SF36">
    <property type="entry name" value="TYPE A VON WILLEBRAND FACTOR DOMAIN-CONTAINING PROTEIN"/>
    <property type="match status" value="1"/>
</dbReference>
<feature type="compositionally biased region" description="Basic and acidic residues" evidence="1">
    <location>
        <begin position="719"/>
        <end position="731"/>
    </location>
</feature>
<reference evidence="3" key="1">
    <citation type="submission" date="2022-11" db="EMBL/GenBank/DDBJ databases">
        <title>Centuries of genome instability and evolution in soft-shell clam transmissible cancer (bioRxiv).</title>
        <authorList>
            <person name="Hart S.F.M."/>
            <person name="Yonemitsu M.A."/>
            <person name="Giersch R.M."/>
            <person name="Beal B.F."/>
            <person name="Arriagada G."/>
            <person name="Davis B.W."/>
            <person name="Ostrander E.A."/>
            <person name="Goff S.P."/>
            <person name="Metzger M.J."/>
        </authorList>
    </citation>
    <scope>NUCLEOTIDE SEQUENCE</scope>
    <source>
        <strain evidence="3">MELC-2E11</strain>
        <tissue evidence="3">Siphon/mantle</tissue>
    </source>
</reference>
<feature type="compositionally biased region" description="Polar residues" evidence="1">
    <location>
        <begin position="112"/>
        <end position="124"/>
    </location>
</feature>
<dbReference type="Gene3D" id="3.40.50.410">
    <property type="entry name" value="von Willebrand factor, type A domain"/>
    <property type="match status" value="1"/>
</dbReference>
<sequence length="787" mass="86567">MDFGSDYVYCYDEPDFEYIYDEEYEAGMNVSDSDSDDEGADPVPSVLGDPAPFTSSPLPPLMVGMGPQVPPPPPPPAAVGFSSSLRSVPPAPAPPVVPQRAMKFGRGHWRTNTKSNASTASGSQPRPGRRVRQADTNIVSVKFDKLITPSNMHAGDPQACDGCGAILSHMSKLLTRGEEKVWECEFCGRDYPVDVEEGEVPTTGDVTYMLEPGLATTASGPAGLDQAFVVFCVDVSGSMCVTTEVPGHIELRGAESLRQARLMNRERADQYLPRQSRNVTYVSRLQSVQAAIDHQLNEMARDFPNRRVALVTFSNEVTVYGDGKCEPVSIVGDKLTRRETLTEISQETPFPDNVKNSRQQLSKKLFELEEGGPTALGPALLVATTMAGRVRGSKVILCTDGLANIGMGKLDNVNTDAEVEQAAQFYDDVSDTAVQNGVSISVITIKGTDCRLVELGKMADKTGGQVTYMYFINILRITSGLINIEKCVNIVDPLKLTQEFSSILANKVIATNVTATMIIHKELFFFYDETEESKVVRNIGNVTASTEITFEYGMRTKPQEEQMEVEAQGAPIGAEEQTEGAEPMKEEDNTTSEAPKGAEGPPEVDDNKELPFQLQIVYTDTEGAKALRVITKTKPVTRDRKKAERLAKLDVLAAHTAQTSAQMAQDGKYTLSRERALMNQRVAWRHTRDDDGRVVQSHTKYKKAFGKIKSMENYLAGRQRSERSTHGRTYSDEEEDEPDMEMNAAPKAKSKSFFSRLRKKRSETTEDHGAAIIYKGKSAKSFFTDSD</sequence>
<proteinExistence type="predicted"/>
<feature type="region of interest" description="Disordered" evidence="1">
    <location>
        <begin position="557"/>
        <end position="609"/>
    </location>
</feature>
<dbReference type="InterPro" id="IPR036465">
    <property type="entry name" value="vWFA_dom_sf"/>
</dbReference>
<dbReference type="Pfam" id="PF04811">
    <property type="entry name" value="Sec23_trunk"/>
    <property type="match status" value="1"/>
</dbReference>
<feature type="region of interest" description="Disordered" evidence="1">
    <location>
        <begin position="27"/>
        <end position="78"/>
    </location>
</feature>
<feature type="compositionally biased region" description="Pro residues" evidence="1">
    <location>
        <begin position="68"/>
        <end position="77"/>
    </location>
</feature>
<dbReference type="InterPro" id="IPR006896">
    <property type="entry name" value="Sec23/24_trunk_dom"/>
</dbReference>
<name>A0ABY7EKX5_MYAAR</name>
<feature type="domain" description="VWFA" evidence="2">
    <location>
        <begin position="226"/>
        <end position="486"/>
    </location>
</feature>
<evidence type="ECO:0000313" key="3">
    <source>
        <dbReference type="EMBL" id="WAR09396.1"/>
    </source>
</evidence>
<protein>
    <submittedName>
        <fullName evidence="3">CPAS1-like protein</fullName>
    </submittedName>
</protein>
<dbReference type="InterPro" id="IPR002035">
    <property type="entry name" value="VWF_A"/>
</dbReference>
<dbReference type="Proteomes" id="UP001164746">
    <property type="component" value="Chromosome 6"/>
</dbReference>
<feature type="region of interest" description="Disordered" evidence="1">
    <location>
        <begin position="712"/>
        <end position="766"/>
    </location>
</feature>
<evidence type="ECO:0000256" key="1">
    <source>
        <dbReference type="SAM" id="MobiDB-lite"/>
    </source>
</evidence>
<keyword evidence="4" id="KW-1185">Reference proteome</keyword>
<dbReference type="InterPro" id="IPR036174">
    <property type="entry name" value="Znf_Sec23_Sec24_sf"/>
</dbReference>
<dbReference type="SUPFAM" id="SSF53300">
    <property type="entry name" value="vWA-like"/>
    <property type="match status" value="1"/>
</dbReference>
<dbReference type="EMBL" id="CP111017">
    <property type="protein sequence ID" value="WAR09396.1"/>
    <property type="molecule type" value="Genomic_DNA"/>
</dbReference>
<accession>A0ABY7EKX5</accession>
<dbReference type="SUPFAM" id="SSF82919">
    <property type="entry name" value="Zn-finger domain of Sec23/24"/>
    <property type="match status" value="1"/>
</dbReference>
<dbReference type="PANTHER" id="PTHR13803">
    <property type="entry name" value="SEC24-RELATED PROTEIN"/>
    <property type="match status" value="1"/>
</dbReference>
<organism evidence="3 4">
    <name type="scientific">Mya arenaria</name>
    <name type="common">Soft-shell clam</name>
    <dbReference type="NCBI Taxonomy" id="6604"/>
    <lineage>
        <taxon>Eukaryota</taxon>
        <taxon>Metazoa</taxon>
        <taxon>Spiralia</taxon>
        <taxon>Lophotrochozoa</taxon>
        <taxon>Mollusca</taxon>
        <taxon>Bivalvia</taxon>
        <taxon>Autobranchia</taxon>
        <taxon>Heteroconchia</taxon>
        <taxon>Euheterodonta</taxon>
        <taxon>Imparidentia</taxon>
        <taxon>Neoheterodontei</taxon>
        <taxon>Myida</taxon>
        <taxon>Myoidea</taxon>
        <taxon>Myidae</taxon>
        <taxon>Mya</taxon>
    </lineage>
</organism>
<feature type="region of interest" description="Disordered" evidence="1">
    <location>
        <begin position="109"/>
        <end position="134"/>
    </location>
</feature>
<evidence type="ECO:0000313" key="4">
    <source>
        <dbReference type="Proteomes" id="UP001164746"/>
    </source>
</evidence>
<evidence type="ECO:0000259" key="2">
    <source>
        <dbReference type="SMART" id="SM00327"/>
    </source>
</evidence>
<gene>
    <name evidence="3" type="ORF">MAR_019354</name>
</gene>
<dbReference type="SMART" id="SM00327">
    <property type="entry name" value="VWA"/>
    <property type="match status" value="1"/>
</dbReference>